<organism evidence="3 4">
    <name type="scientific">Aedoeadaptatus acetigenes</name>
    <dbReference type="NCBI Taxonomy" id="2981723"/>
    <lineage>
        <taxon>Bacteria</taxon>
        <taxon>Bacillati</taxon>
        <taxon>Bacillota</taxon>
        <taxon>Tissierellia</taxon>
        <taxon>Tissierellales</taxon>
        <taxon>Peptoniphilaceae</taxon>
        <taxon>Aedoeadaptatus</taxon>
    </lineage>
</organism>
<feature type="domain" description="SLH" evidence="2">
    <location>
        <begin position="536"/>
        <end position="592"/>
    </location>
</feature>
<dbReference type="InterPro" id="IPR051465">
    <property type="entry name" value="Cell_Envelope_Struct_Comp"/>
</dbReference>
<dbReference type="PANTHER" id="PTHR43308">
    <property type="entry name" value="OUTER MEMBRANE PROTEIN ALPHA-RELATED"/>
    <property type="match status" value="1"/>
</dbReference>
<protein>
    <submittedName>
        <fullName evidence="3">S-layer homology domain-containing protein</fullName>
    </submittedName>
</protein>
<feature type="signal peptide" evidence="1">
    <location>
        <begin position="1"/>
        <end position="21"/>
    </location>
</feature>
<evidence type="ECO:0000256" key="1">
    <source>
        <dbReference type="SAM" id="SignalP"/>
    </source>
</evidence>
<dbReference type="Gene3D" id="2.60.40.10">
    <property type="entry name" value="Immunoglobulins"/>
    <property type="match status" value="1"/>
</dbReference>
<sequence>MRKRLLAMVLAFAMLFSTLPAAPIFARGGGVDDCKTEEALAAQFEEAANAIFEKVGSKEGVYVGKFDPATKTVKVAILDKTQGAKEISGTGLIAGLLDLYKNYNLTKVQVGQQPERDLKAIADNVGNDESEFQNALKQIFIFDVGEAVKTGVSNSGKLADFIGKSVDLKLTVKQPDCDNAVTLTYKVSGAEAKSVRLKDKLQAKDIKAWVGDKIDWKKGVALKEADADLQKILDEAGTVVTDKSNRNLENENTTGLKGDLKVAFDDGTSLEVKDQVLYVSNAVTAESNANAPEDAVLVKFLLGEGVKAMKGKEELEGTKEKPAEYGSYKVKPGTDLSAYKNPATNQTIFDLIKATADVGPTWFPENHVVSDKNNTFTAEARLPMSKAPEVDKIVAGDKKITGKGVSGATIEVTFPGVKTPVTTTVDKFGKWSVNVPKGTTLYAKDTITVVQIEKNKDPNAVKTVVKAKSGDSFIVTPVIPGDKKAEEKKAQEKPSTATITGYINGYPDGTFRPGKSMTRAEAASILAKLQRLPLTDSSKPAFSDADGWYNAVINAVVKAGYMKGYPDGSFKPDKPITRAEFATMLSHFMSAKTASNPFTDTNGNWAQEAIDKAYAQGIIKGYEDNTFRPAADVSRAEAVAMVNRTFNIKKAGDVKNPFTDISPSHWAYEDILAAVSYR</sequence>
<comment type="caution">
    <text evidence="3">The sequence shown here is derived from an EMBL/GenBank/DDBJ whole genome shotgun (WGS) entry which is preliminary data.</text>
</comment>
<evidence type="ECO:0000313" key="4">
    <source>
        <dbReference type="Proteomes" id="UP001481872"/>
    </source>
</evidence>
<dbReference type="Pfam" id="PF00395">
    <property type="entry name" value="SLH"/>
    <property type="match status" value="3"/>
</dbReference>
<reference evidence="3 4" key="1">
    <citation type="submission" date="2024-04" db="EMBL/GenBank/DDBJ databases">
        <title>Human intestinal bacterial collection.</title>
        <authorList>
            <person name="Pauvert C."/>
            <person name="Hitch T.C.A."/>
            <person name="Clavel T."/>
        </authorList>
    </citation>
    <scope>NUCLEOTIDE SEQUENCE [LARGE SCALE GENOMIC DNA]</scope>
    <source>
        <strain evidence="3 4">CLA-SR-H026</strain>
    </source>
</reference>
<keyword evidence="4" id="KW-1185">Reference proteome</keyword>
<dbReference type="PROSITE" id="PS51272">
    <property type="entry name" value="SLH"/>
    <property type="match status" value="3"/>
</dbReference>
<feature type="chain" id="PRO_5046317870" evidence="1">
    <location>
        <begin position="22"/>
        <end position="678"/>
    </location>
</feature>
<dbReference type="InterPro" id="IPR013783">
    <property type="entry name" value="Ig-like_fold"/>
</dbReference>
<proteinExistence type="predicted"/>
<accession>A0ABV1J6K0</accession>
<name>A0ABV1J6K0_9FIRM</name>
<dbReference type="InterPro" id="IPR001119">
    <property type="entry name" value="SLH_dom"/>
</dbReference>
<dbReference type="RefSeq" id="WP_349054064.1">
    <property type="nucleotide sequence ID" value="NZ_JBBNPS010000013.1"/>
</dbReference>
<evidence type="ECO:0000313" key="3">
    <source>
        <dbReference type="EMBL" id="MEQ3353799.1"/>
    </source>
</evidence>
<evidence type="ECO:0000259" key="2">
    <source>
        <dbReference type="PROSITE" id="PS51272"/>
    </source>
</evidence>
<dbReference type="Proteomes" id="UP001481872">
    <property type="component" value="Unassembled WGS sequence"/>
</dbReference>
<gene>
    <name evidence="3" type="ORF">AAA081_05725</name>
</gene>
<feature type="domain" description="SLH" evidence="2">
    <location>
        <begin position="477"/>
        <end position="535"/>
    </location>
</feature>
<dbReference type="EMBL" id="JBBNPS010000013">
    <property type="protein sequence ID" value="MEQ3353799.1"/>
    <property type="molecule type" value="Genomic_DNA"/>
</dbReference>
<keyword evidence="1" id="KW-0732">Signal</keyword>
<feature type="domain" description="SLH" evidence="2">
    <location>
        <begin position="593"/>
        <end position="656"/>
    </location>
</feature>